<feature type="transmembrane region" description="Helical" evidence="7">
    <location>
        <begin position="277"/>
        <end position="299"/>
    </location>
</feature>
<dbReference type="PANTHER" id="PTHR40074">
    <property type="entry name" value="O-ACETYLTRANSFERASE WECH"/>
    <property type="match status" value="1"/>
</dbReference>
<feature type="transmembrane region" description="Helical" evidence="7">
    <location>
        <begin position="9"/>
        <end position="33"/>
    </location>
</feature>
<evidence type="ECO:0000256" key="1">
    <source>
        <dbReference type="ARBA" id="ARBA00004651"/>
    </source>
</evidence>
<dbReference type="AlphaFoldDB" id="A0A917EMB1"/>
<dbReference type="Pfam" id="PF01757">
    <property type="entry name" value="Acyl_transf_3"/>
    <property type="match status" value="1"/>
</dbReference>
<feature type="transmembrane region" description="Helical" evidence="7">
    <location>
        <begin position="305"/>
        <end position="327"/>
    </location>
</feature>
<proteinExistence type="inferred from homology"/>
<evidence type="ECO:0000313" key="10">
    <source>
        <dbReference type="Proteomes" id="UP000605259"/>
    </source>
</evidence>
<keyword evidence="5 7" id="KW-1133">Transmembrane helix</keyword>
<keyword evidence="4 7" id="KW-0812">Transmembrane</keyword>
<dbReference type="GO" id="GO:0009246">
    <property type="term" value="P:enterobacterial common antigen biosynthetic process"/>
    <property type="evidence" value="ECO:0007669"/>
    <property type="project" value="TreeGrafter"/>
</dbReference>
<keyword evidence="9" id="KW-0012">Acyltransferase</keyword>
<comment type="similarity">
    <text evidence="2">Belongs to the acyltransferase 3 family.</text>
</comment>
<evidence type="ECO:0000313" key="9">
    <source>
        <dbReference type="EMBL" id="GGE55539.1"/>
    </source>
</evidence>
<evidence type="ECO:0000256" key="2">
    <source>
        <dbReference type="ARBA" id="ARBA00007400"/>
    </source>
</evidence>
<dbReference type="EMBL" id="BMFK01000001">
    <property type="protein sequence ID" value="GGE55539.1"/>
    <property type="molecule type" value="Genomic_DNA"/>
</dbReference>
<dbReference type="GO" id="GO:0016413">
    <property type="term" value="F:O-acetyltransferase activity"/>
    <property type="evidence" value="ECO:0007669"/>
    <property type="project" value="TreeGrafter"/>
</dbReference>
<keyword evidence="10" id="KW-1185">Reference proteome</keyword>
<comment type="subcellular location">
    <subcellularLocation>
        <location evidence="1">Cell membrane</location>
        <topology evidence="1">Multi-pass membrane protein</topology>
    </subcellularLocation>
</comment>
<dbReference type="RefSeq" id="WP_188386633.1">
    <property type="nucleotide sequence ID" value="NZ_BMFK01000001.1"/>
</dbReference>
<accession>A0A917EMB1</accession>
<reference evidence="9" key="2">
    <citation type="submission" date="2020-09" db="EMBL/GenBank/DDBJ databases">
        <authorList>
            <person name="Sun Q."/>
            <person name="Zhou Y."/>
        </authorList>
    </citation>
    <scope>NUCLEOTIDE SEQUENCE</scope>
    <source>
        <strain evidence="9">CGMCC 1.12698</strain>
    </source>
</reference>
<dbReference type="Proteomes" id="UP000605259">
    <property type="component" value="Unassembled WGS sequence"/>
</dbReference>
<keyword evidence="9" id="KW-0808">Transferase</keyword>
<evidence type="ECO:0000256" key="6">
    <source>
        <dbReference type="ARBA" id="ARBA00023136"/>
    </source>
</evidence>
<feature type="transmembrane region" description="Helical" evidence="7">
    <location>
        <begin position="153"/>
        <end position="174"/>
    </location>
</feature>
<evidence type="ECO:0000256" key="3">
    <source>
        <dbReference type="ARBA" id="ARBA00022475"/>
    </source>
</evidence>
<evidence type="ECO:0000256" key="7">
    <source>
        <dbReference type="SAM" id="Phobius"/>
    </source>
</evidence>
<feature type="transmembrane region" description="Helical" evidence="7">
    <location>
        <begin position="217"/>
        <end position="240"/>
    </location>
</feature>
<feature type="transmembrane region" description="Helical" evidence="7">
    <location>
        <begin position="252"/>
        <end position="270"/>
    </location>
</feature>
<feature type="transmembrane region" description="Helical" evidence="7">
    <location>
        <begin position="83"/>
        <end position="103"/>
    </location>
</feature>
<dbReference type="GO" id="GO:0005886">
    <property type="term" value="C:plasma membrane"/>
    <property type="evidence" value="ECO:0007669"/>
    <property type="project" value="UniProtKB-SubCell"/>
</dbReference>
<feature type="domain" description="Acyltransferase 3" evidence="8">
    <location>
        <begin position="7"/>
        <end position="324"/>
    </location>
</feature>
<feature type="transmembrane region" description="Helical" evidence="7">
    <location>
        <begin position="186"/>
        <end position="205"/>
    </location>
</feature>
<evidence type="ECO:0000256" key="5">
    <source>
        <dbReference type="ARBA" id="ARBA00022989"/>
    </source>
</evidence>
<dbReference type="InterPro" id="IPR002656">
    <property type="entry name" value="Acyl_transf_3_dom"/>
</dbReference>
<dbReference type="PANTHER" id="PTHR40074:SF2">
    <property type="entry name" value="O-ACETYLTRANSFERASE WECH"/>
    <property type="match status" value="1"/>
</dbReference>
<evidence type="ECO:0000259" key="8">
    <source>
        <dbReference type="Pfam" id="PF01757"/>
    </source>
</evidence>
<protein>
    <submittedName>
        <fullName evidence="9">Membrane-bound acyltransferase YfiQ</fullName>
    </submittedName>
</protein>
<keyword evidence="6 7" id="KW-0472">Membrane</keyword>
<reference evidence="9" key="1">
    <citation type="journal article" date="2014" name="Int. J. Syst. Evol. Microbiol.">
        <title>Complete genome sequence of Corynebacterium casei LMG S-19264T (=DSM 44701T), isolated from a smear-ripened cheese.</title>
        <authorList>
            <consortium name="US DOE Joint Genome Institute (JGI-PGF)"/>
            <person name="Walter F."/>
            <person name="Albersmeier A."/>
            <person name="Kalinowski J."/>
            <person name="Ruckert C."/>
        </authorList>
    </citation>
    <scope>NUCLEOTIDE SEQUENCE</scope>
    <source>
        <strain evidence="9">CGMCC 1.12698</strain>
    </source>
</reference>
<feature type="transmembrane region" description="Helical" evidence="7">
    <location>
        <begin position="53"/>
        <end position="71"/>
    </location>
</feature>
<sequence length="355" mass="41235">MKKTVNEIYWLRCIACLSIVAIHSITSGLEFFANYSSDETKRILSSMQMGLMYATPTFIFISEFLFAKNYASGVPKGFLKTRVKALLIPYVSMGMVFAFAFNRDGTFESFLMQFANNIFLGQFIGYFILIIFQFYFLHMLFYKQLSRWSPKKVLPLAFLVNALYLAVFNFYPVPEGLFYAYIWDRGHWLLFGGWIFYFVLGFYCGKYYDEFKQLLHRYWFVVCALPIFCVVAVIMLRNVGLPEVISSKRIDVMLYTTSFLFFIILVSSKIQRVPSPVLFISKYSFNIYLIHHLIVWKLGVVSHDIVMHMLFVFIFSLLGSIVIASIFSKIPYGHYVVGRVLKVPEERKGHTGVAV</sequence>
<comment type="caution">
    <text evidence="9">The sequence shown here is derived from an EMBL/GenBank/DDBJ whole genome shotgun (WGS) entry which is preliminary data.</text>
</comment>
<gene>
    <name evidence="9" type="primary">yfiQ</name>
    <name evidence="9" type="ORF">GCM10007140_02400</name>
</gene>
<name>A0A917EMB1_9BACI</name>
<evidence type="ECO:0000256" key="4">
    <source>
        <dbReference type="ARBA" id="ARBA00022692"/>
    </source>
</evidence>
<organism evidence="9 10">
    <name type="scientific">Priestia taiwanensis</name>
    <dbReference type="NCBI Taxonomy" id="1347902"/>
    <lineage>
        <taxon>Bacteria</taxon>
        <taxon>Bacillati</taxon>
        <taxon>Bacillota</taxon>
        <taxon>Bacilli</taxon>
        <taxon>Bacillales</taxon>
        <taxon>Bacillaceae</taxon>
        <taxon>Priestia</taxon>
    </lineage>
</organism>
<keyword evidence="3" id="KW-1003">Cell membrane</keyword>
<feature type="transmembrane region" description="Helical" evidence="7">
    <location>
        <begin position="123"/>
        <end position="141"/>
    </location>
</feature>